<evidence type="ECO:0000259" key="1">
    <source>
        <dbReference type="Pfam" id="PF06568"/>
    </source>
</evidence>
<gene>
    <name evidence="2" type="ORF">ALP21_100376</name>
</gene>
<name>A0A7Z6USU5_PSESH</name>
<organism evidence="2 3">
    <name type="scientific">Pseudomonas savastanoi pv. phaseolicola</name>
    <name type="common">Pseudomonas syringae pv. phaseolicola</name>
    <dbReference type="NCBI Taxonomy" id="319"/>
    <lineage>
        <taxon>Bacteria</taxon>
        <taxon>Pseudomonadati</taxon>
        <taxon>Pseudomonadota</taxon>
        <taxon>Gammaproteobacteria</taxon>
        <taxon>Pseudomonadales</taxon>
        <taxon>Pseudomonadaceae</taxon>
        <taxon>Pseudomonas</taxon>
    </lineage>
</organism>
<dbReference type="InterPro" id="IPR009506">
    <property type="entry name" value="YjiS-like"/>
</dbReference>
<protein>
    <submittedName>
        <fullName evidence="2">Putative small protein</fullName>
    </submittedName>
</protein>
<comment type="caution">
    <text evidence="2">The sequence shown here is derived from an EMBL/GenBank/DDBJ whole genome shotgun (WGS) entry which is preliminary data.</text>
</comment>
<dbReference type="Proteomes" id="UP000267078">
    <property type="component" value="Unassembled WGS sequence"/>
</dbReference>
<dbReference type="Pfam" id="PF06568">
    <property type="entry name" value="YjiS-like"/>
    <property type="match status" value="1"/>
</dbReference>
<accession>A0A7Z6USU5</accession>
<dbReference type="EMBL" id="RBUI01000089">
    <property type="protein sequence ID" value="RMU87607.1"/>
    <property type="molecule type" value="Genomic_DNA"/>
</dbReference>
<proteinExistence type="predicted"/>
<reference evidence="2 3" key="1">
    <citation type="submission" date="2018-08" db="EMBL/GenBank/DDBJ databases">
        <title>Recombination of ecologically and evolutionarily significant loci maintains genetic cohesion in the Pseudomonas syringae species complex.</title>
        <authorList>
            <person name="Dillon M."/>
            <person name="Thakur S."/>
            <person name="Almeida R.N.D."/>
            <person name="Weir B.S."/>
            <person name="Guttman D.S."/>
        </authorList>
    </citation>
    <scope>NUCLEOTIDE SEQUENCE [LARGE SCALE GENOMIC DNA]</scope>
    <source>
        <strain evidence="2 3">1449B</strain>
    </source>
</reference>
<evidence type="ECO:0000313" key="2">
    <source>
        <dbReference type="EMBL" id="RMU87607.1"/>
    </source>
</evidence>
<dbReference type="AlphaFoldDB" id="A0A7Z6USU5"/>
<evidence type="ECO:0000313" key="3">
    <source>
        <dbReference type="Proteomes" id="UP000267078"/>
    </source>
</evidence>
<sequence>MANTSISQMEGITNIRWIDPTPEARLQSSHKEGKMMKGQKQCVGVERADGCLQAGAVFTVLKGHLQRWLELHRQRHLLAQMSDGTLKDLGLSRADIQQEAERPFWDDPLKH</sequence>
<feature type="domain" description="YjiS-like" evidence="1">
    <location>
        <begin position="63"/>
        <end position="97"/>
    </location>
</feature>